<dbReference type="InParanoid" id="M1DNU6"/>
<proteinExistence type="predicted"/>
<evidence type="ECO:0000256" key="1">
    <source>
        <dbReference type="SAM" id="MobiDB-lite"/>
    </source>
</evidence>
<dbReference type="Proteomes" id="UP000011115">
    <property type="component" value="Unassembled WGS sequence"/>
</dbReference>
<evidence type="ECO:0000313" key="2">
    <source>
        <dbReference type="EnsemblPlants" id="PGSC0003DMT400091986"/>
    </source>
</evidence>
<name>M1DNU6_SOLTU</name>
<reference evidence="3" key="1">
    <citation type="journal article" date="2011" name="Nature">
        <title>Genome sequence and analysis of the tuber crop potato.</title>
        <authorList>
            <consortium name="The Potato Genome Sequencing Consortium"/>
        </authorList>
    </citation>
    <scope>NUCLEOTIDE SEQUENCE [LARGE SCALE GENOMIC DNA]</scope>
    <source>
        <strain evidence="3">cv. DM1-3 516 R44</strain>
    </source>
</reference>
<keyword evidence="3" id="KW-1185">Reference proteome</keyword>
<sequence>MRPPPTDRGGSTDHPSPPWSEAGGLKFQVMRSLDPQPQATGYDMLSGLYEASQSIKHLVTSRGYPWVVTNLVQWKRSFKVTIKVLRESSSSAPPSPNNERVSNPKPQGDGNKSMMPTCAKCGRNHEGKCLVGSNACFGCGKMDQNIRNCPLVAKNEGDTRRRAQSNPSSGPSAMRFDVLPDVLLEPFSISTRRFYGNGHNFFVRTPNEVKRSALGS</sequence>
<feature type="region of interest" description="Disordered" evidence="1">
    <location>
        <begin position="87"/>
        <end position="112"/>
    </location>
</feature>
<dbReference type="EnsemblPlants" id="PGSC0003DMT400091986">
    <property type="protein sequence ID" value="PGSC0003DMT400091986"/>
    <property type="gene ID" value="PGSC0003DMG400041557"/>
</dbReference>
<dbReference type="Gramene" id="PGSC0003DMT400091986">
    <property type="protein sequence ID" value="PGSC0003DMT400091986"/>
    <property type="gene ID" value="PGSC0003DMG400041557"/>
</dbReference>
<protein>
    <submittedName>
        <fullName evidence="2">Gag-pol polyprotein</fullName>
    </submittedName>
</protein>
<feature type="region of interest" description="Disordered" evidence="1">
    <location>
        <begin position="1"/>
        <end position="25"/>
    </location>
</feature>
<dbReference type="AlphaFoldDB" id="M1DNU6"/>
<accession>M1DNU6</accession>
<dbReference type="PaxDb" id="4113-PGSC0003DMT400091986"/>
<organism evidence="2 3">
    <name type="scientific">Solanum tuberosum</name>
    <name type="common">Potato</name>
    <dbReference type="NCBI Taxonomy" id="4113"/>
    <lineage>
        <taxon>Eukaryota</taxon>
        <taxon>Viridiplantae</taxon>
        <taxon>Streptophyta</taxon>
        <taxon>Embryophyta</taxon>
        <taxon>Tracheophyta</taxon>
        <taxon>Spermatophyta</taxon>
        <taxon>Magnoliopsida</taxon>
        <taxon>eudicotyledons</taxon>
        <taxon>Gunneridae</taxon>
        <taxon>Pentapetalae</taxon>
        <taxon>asterids</taxon>
        <taxon>lamiids</taxon>
        <taxon>Solanales</taxon>
        <taxon>Solanaceae</taxon>
        <taxon>Solanoideae</taxon>
        <taxon>Solaneae</taxon>
        <taxon>Solanum</taxon>
    </lineage>
</organism>
<evidence type="ECO:0000313" key="3">
    <source>
        <dbReference type="Proteomes" id="UP000011115"/>
    </source>
</evidence>
<reference evidence="2" key="2">
    <citation type="submission" date="2015-06" db="UniProtKB">
        <authorList>
            <consortium name="EnsemblPlants"/>
        </authorList>
    </citation>
    <scope>IDENTIFICATION</scope>
    <source>
        <strain evidence="2">DM1-3 516 R44</strain>
    </source>
</reference>
<dbReference type="HOGENOM" id="CLU_1279583_0_0_1"/>